<accession>A0A3S5A366</accession>
<proteinExistence type="predicted"/>
<dbReference type="EMBL" id="CAAALY010037540">
    <property type="protein sequence ID" value="VEL18555.1"/>
    <property type="molecule type" value="Genomic_DNA"/>
</dbReference>
<comment type="caution">
    <text evidence="1">The sequence shown here is derived from an EMBL/GenBank/DDBJ whole genome shotgun (WGS) entry which is preliminary data.</text>
</comment>
<evidence type="ECO:0000313" key="1">
    <source>
        <dbReference type="EMBL" id="VEL18555.1"/>
    </source>
</evidence>
<dbReference type="Proteomes" id="UP000784294">
    <property type="component" value="Unassembled WGS sequence"/>
</dbReference>
<protein>
    <submittedName>
        <fullName evidence="1">Uncharacterized protein</fullName>
    </submittedName>
</protein>
<organism evidence="1 2">
    <name type="scientific">Protopolystoma xenopodis</name>
    <dbReference type="NCBI Taxonomy" id="117903"/>
    <lineage>
        <taxon>Eukaryota</taxon>
        <taxon>Metazoa</taxon>
        <taxon>Spiralia</taxon>
        <taxon>Lophotrochozoa</taxon>
        <taxon>Platyhelminthes</taxon>
        <taxon>Monogenea</taxon>
        <taxon>Polyopisthocotylea</taxon>
        <taxon>Polystomatidea</taxon>
        <taxon>Polystomatidae</taxon>
        <taxon>Protopolystoma</taxon>
    </lineage>
</organism>
<keyword evidence="2" id="KW-1185">Reference proteome</keyword>
<reference evidence="1" key="1">
    <citation type="submission" date="2018-11" db="EMBL/GenBank/DDBJ databases">
        <authorList>
            <consortium name="Pathogen Informatics"/>
        </authorList>
    </citation>
    <scope>NUCLEOTIDE SEQUENCE</scope>
</reference>
<name>A0A3S5A366_9PLAT</name>
<gene>
    <name evidence="1" type="ORF">PXEA_LOCUS11995</name>
</gene>
<dbReference type="AlphaFoldDB" id="A0A3S5A366"/>
<sequence>MEGGLFTCVSELHDPTIVNGKGLLAPSRKSTHRQSVCVYWSPGYCPESKWCQIWSAPPDVRHTSCLPNVVHTHIHMHTSTETPGAWYHSCREDRSALPSSLIV</sequence>
<evidence type="ECO:0000313" key="2">
    <source>
        <dbReference type="Proteomes" id="UP000784294"/>
    </source>
</evidence>